<keyword evidence="4" id="KW-0964">Secreted</keyword>
<keyword evidence="6" id="KW-0472">Membrane</keyword>
<dbReference type="Pfam" id="PF00021">
    <property type="entry name" value="UPAR_LY6"/>
    <property type="match status" value="1"/>
</dbReference>
<dbReference type="PANTHER" id="PTHR20914:SF24">
    <property type="entry name" value="LYMPHOCYTE ANTIGEN 6 FAMILY MEMBER M2-RELATED"/>
    <property type="match status" value="1"/>
</dbReference>
<evidence type="ECO:0000256" key="1">
    <source>
        <dbReference type="ARBA" id="ARBA00004236"/>
    </source>
</evidence>
<keyword evidence="5 8" id="KW-0732">Signal</keyword>
<comment type="caution">
    <text evidence="10">The sequence shown here is derived from an EMBL/GenBank/DDBJ whole genome shotgun (WGS) entry which is preliminary data.</text>
</comment>
<keyword evidence="11" id="KW-1185">Reference proteome</keyword>
<sequence length="198" mass="20689">MDLQISVFLLFVLFTAGHSFSCYECSGVLGSCAGQTVETCPSGFSKCLSVTTRLIEGVSLKTKAKGCVADCASGSMSQSLSQLSSVCCDTDQCNAQDAPDASNVPNGKTCYSCDGKSCSNIVSCSGSEDRCFKAKVSYKELTADIKGCVSTSICNGQNLIPSVSEVLCCEGNLCNSAKSVTQSFLFLCGSLLSFILLH</sequence>
<evidence type="ECO:0000256" key="2">
    <source>
        <dbReference type="ARBA" id="ARBA00004613"/>
    </source>
</evidence>
<dbReference type="GO" id="GO:0005886">
    <property type="term" value="C:plasma membrane"/>
    <property type="evidence" value="ECO:0007669"/>
    <property type="project" value="UniProtKB-SubCell"/>
</dbReference>
<gene>
    <name evidence="10" type="ORF">G5714_020998</name>
</gene>
<feature type="chain" id="PRO_5029787876" description="UPAR/Ly6 domain-containing protein" evidence="8">
    <location>
        <begin position="18"/>
        <end position="198"/>
    </location>
</feature>
<evidence type="ECO:0000313" key="10">
    <source>
        <dbReference type="EMBL" id="KAF4098968.1"/>
    </source>
</evidence>
<evidence type="ECO:0000256" key="7">
    <source>
        <dbReference type="ARBA" id="ARBA00023180"/>
    </source>
</evidence>
<dbReference type="Proteomes" id="UP000579812">
    <property type="component" value="Unassembled WGS sequence"/>
</dbReference>
<organism evidence="10 11">
    <name type="scientific">Onychostoma macrolepis</name>
    <dbReference type="NCBI Taxonomy" id="369639"/>
    <lineage>
        <taxon>Eukaryota</taxon>
        <taxon>Metazoa</taxon>
        <taxon>Chordata</taxon>
        <taxon>Craniata</taxon>
        <taxon>Vertebrata</taxon>
        <taxon>Euteleostomi</taxon>
        <taxon>Actinopterygii</taxon>
        <taxon>Neopterygii</taxon>
        <taxon>Teleostei</taxon>
        <taxon>Ostariophysi</taxon>
        <taxon>Cypriniformes</taxon>
        <taxon>Cyprinidae</taxon>
        <taxon>Acrossocheilinae</taxon>
        <taxon>Onychostoma</taxon>
    </lineage>
</organism>
<evidence type="ECO:0000256" key="4">
    <source>
        <dbReference type="ARBA" id="ARBA00022525"/>
    </source>
</evidence>
<dbReference type="InterPro" id="IPR016054">
    <property type="entry name" value="LY6_UPA_recep-like"/>
</dbReference>
<reference evidence="10 11" key="1">
    <citation type="submission" date="2020-04" db="EMBL/GenBank/DDBJ databases">
        <title>Chromosome-level genome assembly of a cyprinid fish Onychostoma macrolepis by integration of Nanopore Sequencing, Bionano and Hi-C technology.</title>
        <authorList>
            <person name="Wang D."/>
        </authorList>
    </citation>
    <scope>NUCLEOTIDE SEQUENCE [LARGE SCALE GENOMIC DNA]</scope>
    <source>
        <strain evidence="10">SWU-2019</strain>
        <tissue evidence="10">Muscle</tissue>
    </source>
</reference>
<accession>A0A7J6BVH5</accession>
<dbReference type="Pfam" id="PF00087">
    <property type="entry name" value="Toxin_TOLIP"/>
    <property type="match status" value="1"/>
</dbReference>
<evidence type="ECO:0000256" key="5">
    <source>
        <dbReference type="ARBA" id="ARBA00022729"/>
    </source>
</evidence>
<dbReference type="InterPro" id="IPR035076">
    <property type="entry name" value="Toxin/TOLIP"/>
</dbReference>
<dbReference type="Gene3D" id="2.10.60.10">
    <property type="entry name" value="CD59"/>
    <property type="match status" value="2"/>
</dbReference>
<feature type="signal peptide" evidence="8">
    <location>
        <begin position="1"/>
        <end position="17"/>
    </location>
</feature>
<evidence type="ECO:0000256" key="6">
    <source>
        <dbReference type="ARBA" id="ARBA00023136"/>
    </source>
</evidence>
<evidence type="ECO:0000259" key="9">
    <source>
        <dbReference type="SMART" id="SM00134"/>
    </source>
</evidence>
<dbReference type="SMART" id="SM00134">
    <property type="entry name" value="LU"/>
    <property type="match status" value="2"/>
</dbReference>
<dbReference type="InterPro" id="IPR050918">
    <property type="entry name" value="CNF-like_PLA2_Inhibitor"/>
</dbReference>
<dbReference type="InterPro" id="IPR045860">
    <property type="entry name" value="Snake_toxin-like_sf"/>
</dbReference>
<proteinExistence type="predicted"/>
<dbReference type="GO" id="GO:0005576">
    <property type="term" value="C:extracellular region"/>
    <property type="evidence" value="ECO:0007669"/>
    <property type="project" value="UniProtKB-SubCell"/>
</dbReference>
<keyword evidence="7" id="KW-0325">Glycoprotein</keyword>
<dbReference type="AlphaFoldDB" id="A0A7J6BVH5"/>
<name>A0A7J6BVH5_9TELE</name>
<dbReference type="PANTHER" id="PTHR20914">
    <property type="entry name" value="LY6/PLAUR DOMAIN-CONTAINING PROTEIN 8"/>
    <property type="match status" value="1"/>
</dbReference>
<feature type="domain" description="UPAR/Ly6" evidence="9">
    <location>
        <begin position="109"/>
        <end position="183"/>
    </location>
</feature>
<dbReference type="SUPFAM" id="SSF57302">
    <property type="entry name" value="Snake toxin-like"/>
    <property type="match status" value="2"/>
</dbReference>
<dbReference type="EMBL" id="JAAMOB010000021">
    <property type="protein sequence ID" value="KAF4098968.1"/>
    <property type="molecule type" value="Genomic_DNA"/>
</dbReference>
<evidence type="ECO:0000256" key="3">
    <source>
        <dbReference type="ARBA" id="ARBA00022475"/>
    </source>
</evidence>
<feature type="domain" description="UPAR/Ly6" evidence="9">
    <location>
        <begin position="20"/>
        <end position="107"/>
    </location>
</feature>
<evidence type="ECO:0000256" key="8">
    <source>
        <dbReference type="SAM" id="SignalP"/>
    </source>
</evidence>
<protein>
    <recommendedName>
        <fullName evidence="9">UPAR/Ly6 domain-containing protein</fullName>
    </recommendedName>
</protein>
<comment type="subcellular location">
    <subcellularLocation>
        <location evidence="1">Cell membrane</location>
    </subcellularLocation>
    <subcellularLocation>
        <location evidence="2">Secreted</location>
    </subcellularLocation>
</comment>
<evidence type="ECO:0000313" key="11">
    <source>
        <dbReference type="Proteomes" id="UP000579812"/>
    </source>
</evidence>
<keyword evidence="3" id="KW-1003">Cell membrane</keyword>